<proteinExistence type="inferred from homology"/>
<dbReference type="SUPFAM" id="SSF160246">
    <property type="entry name" value="EspE N-terminal domain-like"/>
    <property type="match status" value="1"/>
</dbReference>
<dbReference type="Gene3D" id="3.40.50.300">
    <property type="entry name" value="P-loop containing nucleotide triphosphate hydrolases"/>
    <property type="match status" value="1"/>
</dbReference>
<reference evidence="5 6" key="1">
    <citation type="journal article" date="2016" name="Nat. Commun.">
        <title>Thousands of microbial genomes shed light on interconnected biogeochemical processes in an aquifer system.</title>
        <authorList>
            <person name="Anantharaman K."/>
            <person name="Brown C.T."/>
            <person name="Hug L.A."/>
            <person name="Sharon I."/>
            <person name="Castelle C.J."/>
            <person name="Probst A.J."/>
            <person name="Thomas B.C."/>
            <person name="Singh A."/>
            <person name="Wilkins M.J."/>
            <person name="Karaoz U."/>
            <person name="Brodie E.L."/>
            <person name="Williams K.H."/>
            <person name="Hubbard S.S."/>
            <person name="Banfield J.F."/>
        </authorList>
    </citation>
    <scope>NUCLEOTIDE SEQUENCE [LARGE SCALE GENOMIC DNA]</scope>
</reference>
<dbReference type="GO" id="GO:0005524">
    <property type="term" value="F:ATP binding"/>
    <property type="evidence" value="ECO:0007669"/>
    <property type="project" value="UniProtKB-KW"/>
</dbReference>
<evidence type="ECO:0000313" key="5">
    <source>
        <dbReference type="EMBL" id="OHA14746.1"/>
    </source>
</evidence>
<sequence>MRVSNEQLKAFILDSEFVKEKDLNAALEEAEKKETSLSEILIEKKLMQEEDLKKLEAYILGIPFVNLEKENIDPNVLNIIPELVAKKNNIVAFKKNGNELQVAMLDPDDIQTIEFIKKKANLRILPRLTTPKSIKQILKLYQKSLQAEFGEIIKKETESTLQFIQEKGYEEKETEELKKMAEDLPVIKIVDTLLRHAILQDASDIHIEPAEREVIVRYRIDGILRPAMTLPKQVAAGAVARIKVMSNLKLDEHRLPQDGRFKIETTEYKISFRVSIMPVFDGEKIVMRLLPETSKGFTLETLGFNTHDLELLHKAIRRPTGMILATGPTGSGKTTTLYTILDILNKPGVNIVTVEDPIEYRMPGINQTQVKPEIGLTFANGLRSILRQDPDIVMVGEIRDNETAGLAINAALTGHLVLSTLHTNSAAGALPRLLDMKVEPFLIASTVNAIIAQRLIRTLCPEKETYVMNDAEKTALGKVVNIEQIIKILRNERTIGPYEGIDKISWTRTKPNQECKDGYKGRVGIHEVMEVTDSIRELIIKNASSDEIEKRGRAEGMITMLEDGLLKASQGITTIEEVLRVTSE</sequence>
<dbReference type="InterPro" id="IPR027417">
    <property type="entry name" value="P-loop_NTPase"/>
</dbReference>
<dbReference type="GO" id="GO:0005886">
    <property type="term" value="C:plasma membrane"/>
    <property type="evidence" value="ECO:0007669"/>
    <property type="project" value="TreeGrafter"/>
</dbReference>
<dbReference type="EMBL" id="MHQY01000003">
    <property type="protein sequence ID" value="OHA14746.1"/>
    <property type="molecule type" value="Genomic_DNA"/>
</dbReference>
<accession>A0A1G2LSZ8</accession>
<comment type="caution">
    <text evidence="5">The sequence shown here is derived from an EMBL/GenBank/DDBJ whole genome shotgun (WGS) entry which is preliminary data.</text>
</comment>
<dbReference type="PANTHER" id="PTHR30258">
    <property type="entry name" value="TYPE II SECRETION SYSTEM PROTEIN GSPE-RELATED"/>
    <property type="match status" value="1"/>
</dbReference>
<dbReference type="Proteomes" id="UP000177171">
    <property type="component" value="Unassembled WGS sequence"/>
</dbReference>
<evidence type="ECO:0000313" key="6">
    <source>
        <dbReference type="Proteomes" id="UP000177171"/>
    </source>
</evidence>
<dbReference type="PROSITE" id="PS00662">
    <property type="entry name" value="T2SP_E"/>
    <property type="match status" value="1"/>
</dbReference>
<dbReference type="Pfam" id="PF05157">
    <property type="entry name" value="MshEN"/>
    <property type="match status" value="1"/>
</dbReference>
<evidence type="ECO:0000259" key="4">
    <source>
        <dbReference type="PROSITE" id="PS00662"/>
    </source>
</evidence>
<dbReference type="Gene3D" id="3.30.450.90">
    <property type="match status" value="1"/>
</dbReference>
<keyword evidence="2" id="KW-0547">Nucleotide-binding</keyword>
<dbReference type="GO" id="GO:0016887">
    <property type="term" value="F:ATP hydrolysis activity"/>
    <property type="evidence" value="ECO:0007669"/>
    <property type="project" value="TreeGrafter"/>
</dbReference>
<keyword evidence="3" id="KW-0067">ATP-binding</keyword>
<dbReference type="SUPFAM" id="SSF52540">
    <property type="entry name" value="P-loop containing nucleoside triphosphate hydrolases"/>
    <property type="match status" value="1"/>
</dbReference>
<evidence type="ECO:0000256" key="2">
    <source>
        <dbReference type="ARBA" id="ARBA00022741"/>
    </source>
</evidence>
<dbReference type="InterPro" id="IPR001482">
    <property type="entry name" value="T2SS/T4SS_dom"/>
</dbReference>
<gene>
    <name evidence="5" type="ORF">A3G49_03370</name>
</gene>
<dbReference type="InterPro" id="IPR007831">
    <property type="entry name" value="T2SS_GspE_N"/>
</dbReference>
<evidence type="ECO:0000256" key="1">
    <source>
        <dbReference type="ARBA" id="ARBA00006611"/>
    </source>
</evidence>
<feature type="domain" description="Bacterial type II secretion system protein E" evidence="4">
    <location>
        <begin position="386"/>
        <end position="400"/>
    </location>
</feature>
<dbReference type="CDD" id="cd01129">
    <property type="entry name" value="PulE-GspE-like"/>
    <property type="match status" value="1"/>
</dbReference>
<dbReference type="InterPro" id="IPR037257">
    <property type="entry name" value="T2SS_E_N_sf"/>
</dbReference>
<name>A0A1G2LSZ8_9BACT</name>
<dbReference type="FunFam" id="3.40.50.300:FF:000398">
    <property type="entry name" value="Type IV pilus assembly ATPase PilB"/>
    <property type="match status" value="1"/>
</dbReference>
<organism evidence="5 6">
    <name type="scientific">Candidatus Sungbacteria bacterium RIFCSPLOWO2_12_FULL_41_11</name>
    <dbReference type="NCBI Taxonomy" id="1802286"/>
    <lineage>
        <taxon>Bacteria</taxon>
        <taxon>Candidatus Sungiibacteriota</taxon>
    </lineage>
</organism>
<comment type="similarity">
    <text evidence="1">Belongs to the GSP E family.</text>
</comment>
<dbReference type="Gene3D" id="3.30.300.160">
    <property type="entry name" value="Type II secretion system, protein E, N-terminal domain"/>
    <property type="match status" value="1"/>
</dbReference>
<dbReference type="Pfam" id="PF00437">
    <property type="entry name" value="T2SSE"/>
    <property type="match status" value="1"/>
</dbReference>
<protein>
    <recommendedName>
        <fullName evidence="4">Bacterial type II secretion system protein E domain-containing protein</fullName>
    </recommendedName>
</protein>
<dbReference type="PANTHER" id="PTHR30258:SF1">
    <property type="entry name" value="PROTEIN TRANSPORT PROTEIN HOFB HOMOLOG"/>
    <property type="match status" value="1"/>
</dbReference>
<dbReference type="AlphaFoldDB" id="A0A1G2LSZ8"/>
<evidence type="ECO:0000256" key="3">
    <source>
        <dbReference type="ARBA" id="ARBA00022840"/>
    </source>
</evidence>